<dbReference type="SUPFAM" id="SSF56436">
    <property type="entry name" value="C-type lectin-like"/>
    <property type="match status" value="1"/>
</dbReference>
<dbReference type="PANTHER" id="PTHR23150:SF19">
    <property type="entry name" value="FORMYLGLYCINE-GENERATING ENZYME"/>
    <property type="match status" value="1"/>
</dbReference>
<dbReference type="InterPro" id="IPR051043">
    <property type="entry name" value="Sulfatase_Mod_Factor_Kinase"/>
</dbReference>
<proteinExistence type="predicted"/>
<dbReference type="EMBL" id="JAERRF010000006">
    <property type="protein sequence ID" value="MBL1097271.1"/>
    <property type="molecule type" value="Genomic_DNA"/>
</dbReference>
<comment type="caution">
    <text evidence="3">The sequence shown here is derived from an EMBL/GenBank/DDBJ whole genome shotgun (WGS) entry which is preliminary data.</text>
</comment>
<keyword evidence="4" id="KW-1185">Reference proteome</keyword>
<accession>A0ABS1NBQ0</accession>
<dbReference type="PANTHER" id="PTHR23150">
    <property type="entry name" value="SULFATASE MODIFYING FACTOR 1, 2"/>
    <property type="match status" value="1"/>
</dbReference>
<dbReference type="Gene3D" id="3.90.1580.10">
    <property type="entry name" value="paralog of FGE (formylglycine-generating enzyme)"/>
    <property type="match status" value="1"/>
</dbReference>
<evidence type="ECO:0000259" key="2">
    <source>
        <dbReference type="Pfam" id="PF03781"/>
    </source>
</evidence>
<reference evidence="3 4" key="1">
    <citation type="submission" date="2021-01" db="EMBL/GenBank/DDBJ databases">
        <title>WGS of actinomycetes isolated from Thailand.</title>
        <authorList>
            <person name="Thawai C."/>
        </authorList>
    </citation>
    <scope>NUCLEOTIDE SEQUENCE [LARGE SCALE GENOMIC DNA]</scope>
    <source>
        <strain evidence="3 4">CA1R205</strain>
    </source>
</reference>
<name>A0ABS1NBQ0_9ACTN</name>
<dbReference type="Proteomes" id="UP000634229">
    <property type="component" value="Unassembled WGS sequence"/>
</dbReference>
<gene>
    <name evidence="3" type="ORF">JK363_11400</name>
</gene>
<dbReference type="Pfam" id="PF03781">
    <property type="entry name" value="FGE-sulfatase"/>
    <property type="match status" value="1"/>
</dbReference>
<feature type="domain" description="Sulfatase-modifying factor enzyme-like" evidence="2">
    <location>
        <begin position="38"/>
        <end position="242"/>
    </location>
</feature>
<sequence length="253" mass="27150">MTTSDRFPPRPGAIDAAPPDAMPSFAEVPAGELPSSARTPTRTPGFRLAVLPTTVGQYWHYLVAQGLLEKPRPELHAFPADHGTGLRATLSGTVALDEELSVLPVTGVTWRGAVAYCDWLTVRTGAHCRLPSAAEWSYAAAGPERLRWSLGDEFDRATYAPQASGPRPVGATPANAFGLRDMTGNVFEWCDDELTTPTGDGLGSRVIKGGAYTVRNPESFENAAVFTADELTTVPYIGFRVLLTHPARARRSA</sequence>
<dbReference type="InterPro" id="IPR005532">
    <property type="entry name" value="SUMF_dom"/>
</dbReference>
<protein>
    <submittedName>
        <fullName evidence="3">SUMF1/EgtB/PvdO family nonheme iron enzyme</fullName>
    </submittedName>
</protein>
<dbReference type="InterPro" id="IPR016187">
    <property type="entry name" value="CTDL_fold"/>
</dbReference>
<dbReference type="InterPro" id="IPR042095">
    <property type="entry name" value="SUMF_sf"/>
</dbReference>
<evidence type="ECO:0000313" key="4">
    <source>
        <dbReference type="Proteomes" id="UP000634229"/>
    </source>
</evidence>
<organism evidence="3 4">
    <name type="scientific">Streptomyces coffeae</name>
    <dbReference type="NCBI Taxonomy" id="621382"/>
    <lineage>
        <taxon>Bacteria</taxon>
        <taxon>Bacillati</taxon>
        <taxon>Actinomycetota</taxon>
        <taxon>Actinomycetes</taxon>
        <taxon>Kitasatosporales</taxon>
        <taxon>Streptomycetaceae</taxon>
        <taxon>Streptomyces</taxon>
    </lineage>
</organism>
<evidence type="ECO:0000256" key="1">
    <source>
        <dbReference type="SAM" id="MobiDB-lite"/>
    </source>
</evidence>
<evidence type="ECO:0000313" key="3">
    <source>
        <dbReference type="EMBL" id="MBL1097271.1"/>
    </source>
</evidence>
<dbReference type="RefSeq" id="WP_201874465.1">
    <property type="nucleotide sequence ID" value="NZ_JAERRF010000006.1"/>
</dbReference>
<feature type="region of interest" description="Disordered" evidence="1">
    <location>
        <begin position="1"/>
        <end position="44"/>
    </location>
</feature>